<evidence type="ECO:0000256" key="10">
    <source>
        <dbReference type="RuleBase" id="RU361120"/>
    </source>
</evidence>
<dbReference type="EC" id="2.4.1.207" evidence="10"/>
<dbReference type="Pfam" id="PF06955">
    <property type="entry name" value="XET_C"/>
    <property type="match status" value="1"/>
</dbReference>
<keyword evidence="13" id="KW-1185">Reference proteome</keyword>
<keyword evidence="3 10" id="KW-0964">Secreted</keyword>
<dbReference type="Pfam" id="PF00722">
    <property type="entry name" value="Glyco_hydro_16"/>
    <property type="match status" value="1"/>
</dbReference>
<comment type="similarity">
    <text evidence="10">Belongs to the glycosyl hydrolase 16 family.</text>
</comment>
<evidence type="ECO:0000313" key="13">
    <source>
        <dbReference type="Proteomes" id="UP000237000"/>
    </source>
</evidence>
<dbReference type="PRINTS" id="PR00737">
    <property type="entry name" value="GLHYDRLASE16"/>
</dbReference>
<dbReference type="GO" id="GO:0004553">
    <property type="term" value="F:hydrolase activity, hydrolyzing O-glycosyl compounds"/>
    <property type="evidence" value="ECO:0007669"/>
    <property type="project" value="InterPro"/>
</dbReference>
<gene>
    <name evidence="12" type="ORF">TorRG33x02_062590</name>
</gene>
<dbReference type="SUPFAM" id="SSF49899">
    <property type="entry name" value="Concanavalin A-like lectins/glucanases"/>
    <property type="match status" value="1"/>
</dbReference>
<evidence type="ECO:0000256" key="8">
    <source>
        <dbReference type="ARBA" id="ARBA00023295"/>
    </source>
</evidence>
<evidence type="ECO:0000256" key="9">
    <source>
        <dbReference type="PIRSR" id="PIRSR005604-2"/>
    </source>
</evidence>
<dbReference type="AlphaFoldDB" id="A0A2P5FJI9"/>
<dbReference type="InParanoid" id="A0A2P5FJI9"/>
<evidence type="ECO:0000256" key="6">
    <source>
        <dbReference type="ARBA" id="ARBA00022801"/>
    </source>
</evidence>
<evidence type="ECO:0000259" key="11">
    <source>
        <dbReference type="PROSITE" id="PS51762"/>
    </source>
</evidence>
<keyword evidence="5 10" id="KW-0732">Signal</keyword>
<dbReference type="InterPro" id="IPR010713">
    <property type="entry name" value="XET_C"/>
</dbReference>
<keyword evidence="6 10" id="KW-0378">Hydrolase</keyword>
<evidence type="ECO:0000256" key="7">
    <source>
        <dbReference type="ARBA" id="ARBA00023157"/>
    </source>
</evidence>
<dbReference type="InterPro" id="IPR008264">
    <property type="entry name" value="Beta_glucanase"/>
</dbReference>
<protein>
    <recommendedName>
        <fullName evidence="10">Xyloglucan endotransglucosylase/hydrolase</fullName>
        <ecNumber evidence="10">2.4.1.207</ecNumber>
    </recommendedName>
</protein>
<comment type="PTM">
    <text evidence="10">Contains at least one intrachain disulfide bond essential for its enzymatic activity.</text>
</comment>
<dbReference type="Gene3D" id="2.60.120.200">
    <property type="match status" value="1"/>
</dbReference>
<keyword evidence="2 10" id="KW-0052">Apoplast</keyword>
<keyword evidence="1 10" id="KW-0134">Cell wall</keyword>
<accession>A0A2P5FJI9</accession>
<evidence type="ECO:0000256" key="5">
    <source>
        <dbReference type="ARBA" id="ARBA00022729"/>
    </source>
</evidence>
<dbReference type="InterPro" id="IPR000757">
    <property type="entry name" value="Beta-glucanase-like"/>
</dbReference>
<dbReference type="GO" id="GO:0042546">
    <property type="term" value="P:cell wall biogenesis"/>
    <property type="evidence" value="ECO:0007669"/>
    <property type="project" value="InterPro"/>
</dbReference>
<comment type="subcellular location">
    <subcellularLocation>
        <location evidence="10">Secreted</location>
        <location evidence="10">Cell wall</location>
    </subcellularLocation>
    <subcellularLocation>
        <location evidence="10">Secreted</location>
        <location evidence="10">Extracellular space</location>
        <location evidence="10">Apoplast</location>
    </subcellularLocation>
</comment>
<evidence type="ECO:0000313" key="12">
    <source>
        <dbReference type="EMBL" id="PON97944.1"/>
    </source>
</evidence>
<keyword evidence="8 10" id="KW-0326">Glycosidase</keyword>
<keyword evidence="4 10" id="KW-0808">Transferase</keyword>
<feature type="signal peptide" evidence="10">
    <location>
        <begin position="1"/>
        <end position="17"/>
    </location>
</feature>
<dbReference type="OrthoDB" id="4781at2759"/>
<dbReference type="GO" id="GO:0010411">
    <property type="term" value="P:xyloglucan metabolic process"/>
    <property type="evidence" value="ECO:0007669"/>
    <property type="project" value="InterPro"/>
</dbReference>
<keyword evidence="7" id="KW-1015">Disulfide bond</keyword>
<dbReference type="InterPro" id="IPR013320">
    <property type="entry name" value="ConA-like_dom_sf"/>
</dbReference>
<feature type="chain" id="PRO_5015023718" description="Xyloglucan endotransglucosylase/hydrolase" evidence="10">
    <location>
        <begin position="18"/>
        <end position="276"/>
    </location>
</feature>
<dbReference type="GO" id="GO:0048046">
    <property type="term" value="C:apoplast"/>
    <property type="evidence" value="ECO:0007669"/>
    <property type="project" value="UniProtKB-SubCell"/>
</dbReference>
<proteinExistence type="inferred from homology"/>
<feature type="domain" description="GH16" evidence="11">
    <location>
        <begin position="14"/>
        <end position="209"/>
    </location>
</feature>
<dbReference type="PIRSF" id="PIRSF005604">
    <property type="entry name" value="XET"/>
    <property type="match status" value="1"/>
</dbReference>
<name>A0A2P5FJI9_TREOI</name>
<evidence type="ECO:0000256" key="2">
    <source>
        <dbReference type="ARBA" id="ARBA00022523"/>
    </source>
</evidence>
<reference evidence="13" key="1">
    <citation type="submission" date="2016-06" db="EMBL/GenBank/DDBJ databases">
        <title>Parallel loss of symbiosis genes in relatives of nitrogen-fixing non-legume Parasponia.</title>
        <authorList>
            <person name="Van Velzen R."/>
            <person name="Holmer R."/>
            <person name="Bu F."/>
            <person name="Rutten L."/>
            <person name="Van Zeijl A."/>
            <person name="Liu W."/>
            <person name="Santuari L."/>
            <person name="Cao Q."/>
            <person name="Sharma T."/>
            <person name="Shen D."/>
            <person name="Roswanjaya Y."/>
            <person name="Wardhani T."/>
            <person name="Kalhor M.S."/>
            <person name="Jansen J."/>
            <person name="Van den Hoogen J."/>
            <person name="Gungor B."/>
            <person name="Hartog M."/>
            <person name="Hontelez J."/>
            <person name="Verver J."/>
            <person name="Yang W.-C."/>
            <person name="Schijlen E."/>
            <person name="Repin R."/>
            <person name="Schilthuizen M."/>
            <person name="Schranz E."/>
            <person name="Heidstra R."/>
            <person name="Miyata K."/>
            <person name="Fedorova E."/>
            <person name="Kohlen W."/>
            <person name="Bisseling T."/>
            <person name="Smit S."/>
            <person name="Geurts R."/>
        </authorList>
    </citation>
    <scope>NUCLEOTIDE SEQUENCE [LARGE SCALE GENOMIC DNA]</scope>
    <source>
        <strain evidence="13">cv. RG33-2</strain>
    </source>
</reference>
<dbReference type="InterPro" id="IPR016455">
    <property type="entry name" value="XTH"/>
</dbReference>
<sequence length="276" mass="30719">MAIVLLLLAGLFWAASAGNFTEDFDLTWGDGRAQILDDGELLTLSLDQISGSGFQSKKEYLFGNINMQLKLVPGNSSGTVATYYLASNESTWDEIDFAFVGNLSGDPYVVHTNVLTQGEGNREQQFYLWFDPTEDFHTYSFFWNPQRIIFAVDGSPIRVFKNLGSSIGVSYPKSQPMRLYASLCSAQDLAASGGFVETDWSQAPFNASFQNFDANESCVWSSGASSCNSSTPWLSDQLDSASQERLRWIQNNYMIYNYCSDVDRFPQGLPPECDVV</sequence>
<dbReference type="STRING" id="63057.A0A2P5FJI9"/>
<dbReference type="PANTHER" id="PTHR31062">
    <property type="entry name" value="XYLOGLUCAN ENDOTRANSGLUCOSYLASE/HYDROLASE PROTEIN 8-RELATED"/>
    <property type="match status" value="1"/>
</dbReference>
<feature type="glycosylation site" description="N-linked (GlcNAc...) asparagine" evidence="9">
    <location>
        <position position="102"/>
    </location>
</feature>
<dbReference type="EMBL" id="JXTC01000028">
    <property type="protein sequence ID" value="PON97944.1"/>
    <property type="molecule type" value="Genomic_DNA"/>
</dbReference>
<evidence type="ECO:0000256" key="3">
    <source>
        <dbReference type="ARBA" id="ARBA00022525"/>
    </source>
</evidence>
<dbReference type="InterPro" id="IPR044791">
    <property type="entry name" value="Beta-glucanase/XTH"/>
</dbReference>
<dbReference type="GO" id="GO:0016762">
    <property type="term" value="F:xyloglucan:xyloglucosyl transferase activity"/>
    <property type="evidence" value="ECO:0007669"/>
    <property type="project" value="UniProtKB-EC"/>
</dbReference>
<dbReference type="GO" id="GO:0071555">
    <property type="term" value="P:cell wall organization"/>
    <property type="evidence" value="ECO:0007669"/>
    <property type="project" value="UniProtKB-KW"/>
</dbReference>
<comment type="function">
    <text evidence="10">Catalyzes xyloglucan endohydrolysis (XEH) and/or endotransglycosylation (XET). Cleaves and religates xyloglucan polymers, an essential constituent of the primary cell wall, and thereby participates in cell wall construction of growing tissues.</text>
</comment>
<organism evidence="12 13">
    <name type="scientific">Trema orientale</name>
    <name type="common">Charcoal tree</name>
    <name type="synonym">Celtis orientalis</name>
    <dbReference type="NCBI Taxonomy" id="63057"/>
    <lineage>
        <taxon>Eukaryota</taxon>
        <taxon>Viridiplantae</taxon>
        <taxon>Streptophyta</taxon>
        <taxon>Embryophyta</taxon>
        <taxon>Tracheophyta</taxon>
        <taxon>Spermatophyta</taxon>
        <taxon>Magnoliopsida</taxon>
        <taxon>eudicotyledons</taxon>
        <taxon>Gunneridae</taxon>
        <taxon>Pentapetalae</taxon>
        <taxon>rosids</taxon>
        <taxon>fabids</taxon>
        <taxon>Rosales</taxon>
        <taxon>Cannabaceae</taxon>
        <taxon>Trema</taxon>
    </lineage>
</organism>
<dbReference type="PROSITE" id="PS51762">
    <property type="entry name" value="GH16_2"/>
    <property type="match status" value="1"/>
</dbReference>
<comment type="caution">
    <text evidence="12">The sequence shown here is derived from an EMBL/GenBank/DDBJ whole genome shotgun (WGS) entry which is preliminary data.</text>
</comment>
<evidence type="ECO:0000256" key="1">
    <source>
        <dbReference type="ARBA" id="ARBA00022512"/>
    </source>
</evidence>
<dbReference type="Proteomes" id="UP000237000">
    <property type="component" value="Unassembled WGS sequence"/>
</dbReference>
<dbReference type="FunFam" id="2.60.120.200:FF:000025">
    <property type="entry name" value="Xyloglucan endotransglucosylase/hydrolase"/>
    <property type="match status" value="1"/>
</dbReference>
<evidence type="ECO:0000256" key="4">
    <source>
        <dbReference type="ARBA" id="ARBA00022679"/>
    </source>
</evidence>
<keyword evidence="10" id="KW-0961">Cell wall biogenesis/degradation</keyword>